<accession>A0A2N5UWK3</accession>
<organism evidence="2 3">
    <name type="scientific">Puccinia coronata f. sp. avenae</name>
    <dbReference type="NCBI Taxonomy" id="200324"/>
    <lineage>
        <taxon>Eukaryota</taxon>
        <taxon>Fungi</taxon>
        <taxon>Dikarya</taxon>
        <taxon>Basidiomycota</taxon>
        <taxon>Pucciniomycotina</taxon>
        <taxon>Pucciniomycetes</taxon>
        <taxon>Pucciniales</taxon>
        <taxon>Pucciniaceae</taxon>
        <taxon>Puccinia</taxon>
    </lineage>
</organism>
<evidence type="ECO:0000313" key="2">
    <source>
        <dbReference type="EMBL" id="PLW42141.1"/>
    </source>
</evidence>
<proteinExistence type="predicted"/>
<dbReference type="Proteomes" id="UP000235388">
    <property type="component" value="Unassembled WGS sequence"/>
</dbReference>
<sequence length="64" mass="7270">MTHTDRSGIRIDPTQHRYKQHLAEHMSFALALGYWWKVGESEAPPGGGYNEKKRIFIASPVSQS</sequence>
<comment type="caution">
    <text evidence="2">The sequence shown here is derived from an EMBL/GenBank/DDBJ whole genome shotgun (WGS) entry which is preliminary data.</text>
</comment>
<gene>
    <name evidence="2" type="ORF">PCANC_10960</name>
    <name evidence="1" type="ORF">PCANC_24996</name>
</gene>
<dbReference type="AlphaFoldDB" id="A0A2N5UWK3"/>
<evidence type="ECO:0000313" key="1">
    <source>
        <dbReference type="EMBL" id="PLW06374.1"/>
    </source>
</evidence>
<name>A0A2N5UWK3_9BASI</name>
<reference evidence="2 3" key="1">
    <citation type="submission" date="2017-11" db="EMBL/GenBank/DDBJ databases">
        <title>De novo assembly and phasing of dikaryotic genomes from two isolates of Puccinia coronata f. sp. avenae, the causal agent of oat crown rust.</title>
        <authorList>
            <person name="Miller M.E."/>
            <person name="Zhang Y."/>
            <person name="Omidvar V."/>
            <person name="Sperschneider J."/>
            <person name="Schwessinger B."/>
            <person name="Raley C."/>
            <person name="Palmer J.M."/>
            <person name="Garnica D."/>
            <person name="Upadhyaya N."/>
            <person name="Rathjen J."/>
            <person name="Taylor J.M."/>
            <person name="Park R.F."/>
            <person name="Dodds P.N."/>
            <person name="Hirsch C.D."/>
            <person name="Kianian S.F."/>
            <person name="Figueroa M."/>
        </authorList>
    </citation>
    <scope>NUCLEOTIDE SEQUENCE [LARGE SCALE GENOMIC DNA]</scope>
    <source>
        <strain evidence="2">12NC29</strain>
    </source>
</reference>
<keyword evidence="3" id="KW-1185">Reference proteome</keyword>
<protein>
    <submittedName>
        <fullName evidence="2">Uncharacterized protein</fullName>
    </submittedName>
</protein>
<dbReference type="EMBL" id="PGCJ01000161">
    <property type="protein sequence ID" value="PLW42141.1"/>
    <property type="molecule type" value="Genomic_DNA"/>
</dbReference>
<dbReference type="EMBL" id="PGCJ01001323">
    <property type="protein sequence ID" value="PLW06374.1"/>
    <property type="molecule type" value="Genomic_DNA"/>
</dbReference>
<evidence type="ECO:0000313" key="3">
    <source>
        <dbReference type="Proteomes" id="UP000235388"/>
    </source>
</evidence>